<evidence type="ECO:0000256" key="2">
    <source>
        <dbReference type="SAM" id="MobiDB-lite"/>
    </source>
</evidence>
<feature type="region of interest" description="Disordered" evidence="2">
    <location>
        <begin position="1"/>
        <end position="24"/>
    </location>
</feature>
<accession>A0A1F8EFX2</accession>
<proteinExistence type="predicted"/>
<evidence type="ECO:0000313" key="3">
    <source>
        <dbReference type="EMBL" id="OGM99537.1"/>
    </source>
</evidence>
<keyword evidence="1" id="KW-0175">Coiled coil</keyword>
<dbReference type="Proteomes" id="UP000177117">
    <property type="component" value="Unassembled WGS sequence"/>
</dbReference>
<dbReference type="AlphaFoldDB" id="A0A1F8EFX2"/>
<organism evidence="3 4">
    <name type="scientific">Candidatus Yanofskybacteria bacterium RIFCSPHIGHO2_01_FULL_41_53</name>
    <dbReference type="NCBI Taxonomy" id="1802663"/>
    <lineage>
        <taxon>Bacteria</taxon>
        <taxon>Candidatus Yanofskyibacteriota</taxon>
    </lineage>
</organism>
<protein>
    <submittedName>
        <fullName evidence="3">Uncharacterized protein</fullName>
    </submittedName>
</protein>
<evidence type="ECO:0000313" key="4">
    <source>
        <dbReference type="Proteomes" id="UP000177117"/>
    </source>
</evidence>
<feature type="coiled-coil region" evidence="1">
    <location>
        <begin position="124"/>
        <end position="151"/>
    </location>
</feature>
<dbReference type="EMBL" id="MGJD01000042">
    <property type="protein sequence ID" value="OGM99537.1"/>
    <property type="molecule type" value="Genomic_DNA"/>
</dbReference>
<reference evidence="3 4" key="1">
    <citation type="journal article" date="2016" name="Nat. Commun.">
        <title>Thousands of microbial genomes shed light on interconnected biogeochemical processes in an aquifer system.</title>
        <authorList>
            <person name="Anantharaman K."/>
            <person name="Brown C.T."/>
            <person name="Hug L.A."/>
            <person name="Sharon I."/>
            <person name="Castelle C.J."/>
            <person name="Probst A.J."/>
            <person name="Thomas B.C."/>
            <person name="Singh A."/>
            <person name="Wilkins M.J."/>
            <person name="Karaoz U."/>
            <person name="Brodie E.L."/>
            <person name="Williams K.H."/>
            <person name="Hubbard S.S."/>
            <person name="Banfield J.F."/>
        </authorList>
    </citation>
    <scope>NUCLEOTIDE SEQUENCE [LARGE SCALE GENOMIC DNA]</scope>
</reference>
<comment type="caution">
    <text evidence="3">The sequence shown here is derived from an EMBL/GenBank/DDBJ whole genome shotgun (WGS) entry which is preliminary data.</text>
</comment>
<gene>
    <name evidence="3" type="ORF">A2650_04185</name>
</gene>
<evidence type="ECO:0000256" key="1">
    <source>
        <dbReference type="SAM" id="Coils"/>
    </source>
</evidence>
<sequence>MSLALVRSGSSGSKHSTLSRERTLRSASDRALQDNIKALETSRNELNEINGFLKTALNLPSDRARSWLARALHFIIPERAYQKLPNSLVKFVAEEYDVLELIERLMRTNINKVQEALRNLAICAVEKNEQMKQLGDDVQRAREENWDAQQLHQFMLEKAEIEILPEIARLLDSEFNFLAPEERERRKEELLNQLESNIVIGQALTETTSKVCSAGLGILHRAAGQYFDYANVYGPIAIIRDSARTLTDTNHAMYASKDAVVATFEVSVKAIETAVEAARMVNNYSIASADMKGLMENGQKRLGDKLKLLETERRKSAMIISPRVKELRSPDIIDVQASVS</sequence>
<name>A0A1F8EFX2_9BACT</name>